<dbReference type="Gene3D" id="3.40.50.2300">
    <property type="match status" value="1"/>
</dbReference>
<dbReference type="FunFam" id="3.40.50.2300:FF:000018">
    <property type="entry name" value="DNA-binding transcriptional regulator NtrC"/>
    <property type="match status" value="1"/>
</dbReference>
<dbReference type="HOGENOM" id="CLU_000445_69_8_7"/>
<dbReference type="InterPro" id="IPR011006">
    <property type="entry name" value="CheY-like_superfamily"/>
</dbReference>
<gene>
    <name evidence="7" type="ordered locus">Desti_2713</name>
</gene>
<evidence type="ECO:0000313" key="8">
    <source>
        <dbReference type="Proteomes" id="UP000006055"/>
    </source>
</evidence>
<keyword evidence="4" id="KW-0804">Transcription</keyword>
<dbReference type="PANTHER" id="PTHR44591">
    <property type="entry name" value="STRESS RESPONSE REGULATOR PROTEIN 1"/>
    <property type="match status" value="1"/>
</dbReference>
<name>I4C749_DESTA</name>
<dbReference type="RefSeq" id="WP_014810531.1">
    <property type="nucleotide sequence ID" value="NC_018025.1"/>
</dbReference>
<organism evidence="7 8">
    <name type="scientific">Desulfomonile tiedjei (strain ATCC 49306 / DSM 6799 / DCB-1)</name>
    <dbReference type="NCBI Taxonomy" id="706587"/>
    <lineage>
        <taxon>Bacteria</taxon>
        <taxon>Pseudomonadati</taxon>
        <taxon>Thermodesulfobacteriota</taxon>
        <taxon>Desulfomonilia</taxon>
        <taxon>Desulfomonilales</taxon>
        <taxon>Desulfomonilaceae</taxon>
        <taxon>Desulfomonile</taxon>
    </lineage>
</organism>
<keyword evidence="7" id="KW-0238">DNA-binding</keyword>
<feature type="domain" description="Response regulatory" evidence="6">
    <location>
        <begin position="6"/>
        <end position="120"/>
    </location>
</feature>
<dbReference type="GO" id="GO:0003677">
    <property type="term" value="F:DNA binding"/>
    <property type="evidence" value="ECO:0007669"/>
    <property type="project" value="UniProtKB-KW"/>
</dbReference>
<evidence type="ECO:0000256" key="2">
    <source>
        <dbReference type="ARBA" id="ARBA00023012"/>
    </source>
</evidence>
<dbReference type="GO" id="GO:0000160">
    <property type="term" value="P:phosphorelay signal transduction system"/>
    <property type="evidence" value="ECO:0007669"/>
    <property type="project" value="UniProtKB-KW"/>
</dbReference>
<keyword evidence="1 5" id="KW-0597">Phosphoprotein</keyword>
<accession>I4C749</accession>
<evidence type="ECO:0000313" key="7">
    <source>
        <dbReference type="EMBL" id="AFM25390.1"/>
    </source>
</evidence>
<dbReference type="PROSITE" id="PS50110">
    <property type="entry name" value="RESPONSE_REGULATORY"/>
    <property type="match status" value="1"/>
</dbReference>
<dbReference type="PANTHER" id="PTHR44591:SF3">
    <property type="entry name" value="RESPONSE REGULATORY DOMAIN-CONTAINING PROTEIN"/>
    <property type="match status" value="1"/>
</dbReference>
<evidence type="ECO:0000256" key="3">
    <source>
        <dbReference type="ARBA" id="ARBA00023015"/>
    </source>
</evidence>
<dbReference type="Pfam" id="PF00072">
    <property type="entry name" value="Response_reg"/>
    <property type="match status" value="1"/>
</dbReference>
<dbReference type="SMART" id="SM00448">
    <property type="entry name" value="REC"/>
    <property type="match status" value="1"/>
</dbReference>
<sequence>MAPKPKILIVDDEERFRNTMRKLLSIENYEASVAGSGSEALDELRKNNYDLVILDVRMPEVSGVQVLSEIKKLDPTIEVIIMTGYASVDTAKEIMKLGAYDYLLKPYAISELLEKIDAAYERKLGRRQLTEP</sequence>
<keyword evidence="8" id="KW-1185">Reference proteome</keyword>
<evidence type="ECO:0000256" key="4">
    <source>
        <dbReference type="ARBA" id="ARBA00023163"/>
    </source>
</evidence>
<proteinExistence type="predicted"/>
<dbReference type="InterPro" id="IPR050595">
    <property type="entry name" value="Bact_response_regulator"/>
</dbReference>
<dbReference type="eggNOG" id="COG0745">
    <property type="taxonomic scope" value="Bacteria"/>
</dbReference>
<keyword evidence="2" id="KW-0902">Two-component regulatory system</keyword>
<dbReference type="EMBL" id="CP003360">
    <property type="protein sequence ID" value="AFM25390.1"/>
    <property type="molecule type" value="Genomic_DNA"/>
</dbReference>
<dbReference type="STRING" id="706587.Desti_2713"/>
<evidence type="ECO:0000259" key="6">
    <source>
        <dbReference type="PROSITE" id="PS50110"/>
    </source>
</evidence>
<dbReference type="InterPro" id="IPR001789">
    <property type="entry name" value="Sig_transdc_resp-reg_receiver"/>
</dbReference>
<keyword evidence="3" id="KW-0805">Transcription regulation</keyword>
<dbReference type="KEGG" id="dti:Desti_2713"/>
<dbReference type="AlphaFoldDB" id="I4C749"/>
<protein>
    <submittedName>
        <fullName evidence="7">Response regulator with CheY-like receiver, AAA-type ATPase, and DNA-binding domains</fullName>
    </submittedName>
</protein>
<evidence type="ECO:0000256" key="5">
    <source>
        <dbReference type="PROSITE-ProRule" id="PRU00169"/>
    </source>
</evidence>
<evidence type="ECO:0000256" key="1">
    <source>
        <dbReference type="ARBA" id="ARBA00022553"/>
    </source>
</evidence>
<dbReference type="OrthoDB" id="9786548at2"/>
<dbReference type="Proteomes" id="UP000006055">
    <property type="component" value="Chromosome"/>
</dbReference>
<feature type="modified residue" description="4-aspartylphosphate" evidence="5">
    <location>
        <position position="55"/>
    </location>
</feature>
<reference evidence="8" key="1">
    <citation type="submission" date="2012-06" db="EMBL/GenBank/DDBJ databases">
        <title>Complete sequence of chromosome of Desulfomonile tiedjei DSM 6799.</title>
        <authorList>
            <person name="Lucas S."/>
            <person name="Copeland A."/>
            <person name="Lapidus A."/>
            <person name="Glavina del Rio T."/>
            <person name="Dalin E."/>
            <person name="Tice H."/>
            <person name="Bruce D."/>
            <person name="Goodwin L."/>
            <person name="Pitluck S."/>
            <person name="Peters L."/>
            <person name="Ovchinnikova G."/>
            <person name="Zeytun A."/>
            <person name="Lu M."/>
            <person name="Kyrpides N."/>
            <person name="Mavromatis K."/>
            <person name="Ivanova N."/>
            <person name="Brettin T."/>
            <person name="Detter J.C."/>
            <person name="Han C."/>
            <person name="Larimer F."/>
            <person name="Land M."/>
            <person name="Hauser L."/>
            <person name="Markowitz V."/>
            <person name="Cheng J.-F."/>
            <person name="Hugenholtz P."/>
            <person name="Woyke T."/>
            <person name="Wu D."/>
            <person name="Spring S."/>
            <person name="Schroeder M."/>
            <person name="Brambilla E."/>
            <person name="Klenk H.-P."/>
            <person name="Eisen J.A."/>
        </authorList>
    </citation>
    <scope>NUCLEOTIDE SEQUENCE [LARGE SCALE GENOMIC DNA]</scope>
    <source>
        <strain evidence="8">ATCC 49306 / DSM 6799 / DCB-1</strain>
    </source>
</reference>
<dbReference type="SUPFAM" id="SSF52172">
    <property type="entry name" value="CheY-like"/>
    <property type="match status" value="1"/>
</dbReference>